<dbReference type="RefSeq" id="WP_167358089.1">
    <property type="nucleotide sequence ID" value="NZ_AP022055.1"/>
</dbReference>
<dbReference type="AlphaFoldDB" id="A0A6S5U1G8"/>
<proteinExistence type="predicted"/>
<gene>
    <name evidence="1" type="ORF">WP8W18C01_29000</name>
</gene>
<organism evidence="1 2">
    <name type="scientific">Pseudomonas putida</name>
    <name type="common">Arthrobacter siderocapsulatus</name>
    <dbReference type="NCBI Taxonomy" id="303"/>
    <lineage>
        <taxon>Bacteria</taxon>
        <taxon>Pseudomonadati</taxon>
        <taxon>Pseudomonadota</taxon>
        <taxon>Gammaproteobacteria</taxon>
        <taxon>Pseudomonadales</taxon>
        <taxon>Pseudomonadaceae</taxon>
        <taxon>Pseudomonas</taxon>
    </lineage>
</organism>
<dbReference type="GeneID" id="93544533"/>
<name>A0A6S5U1G8_PSEPU</name>
<reference evidence="1 2" key="1">
    <citation type="submission" date="2019-12" db="EMBL/GenBank/DDBJ databases">
        <title>complete genome sequences of Pseudomonas putida str. WP8-W18-CRE-01 isolated from wastewater treatment plant effluent.</title>
        <authorList>
            <person name="Sekizuka T."/>
            <person name="Itokawa K."/>
            <person name="Yatsu K."/>
            <person name="Inamine Y."/>
            <person name="Kuroda M."/>
        </authorList>
    </citation>
    <scope>NUCLEOTIDE SEQUENCE [LARGE SCALE GENOMIC DNA]</scope>
    <source>
        <strain evidence="1 2">WP8-W18-CRE-01</strain>
    </source>
</reference>
<sequence length="56" mass="5769">MTTLFRASLLLLIVGMILGDIVLASVGLCGVCGIAVHGTIQQDARAEPPAESDFIA</sequence>
<dbReference type="EMBL" id="AP022227">
    <property type="protein sequence ID" value="BBT40559.1"/>
    <property type="molecule type" value="Genomic_DNA"/>
</dbReference>
<dbReference type="Proteomes" id="UP000515680">
    <property type="component" value="Chromosome"/>
</dbReference>
<accession>A0A6S5U1G8</accession>
<evidence type="ECO:0000313" key="1">
    <source>
        <dbReference type="EMBL" id="BBT40559.1"/>
    </source>
</evidence>
<protein>
    <submittedName>
        <fullName evidence="1">Uncharacterized protein</fullName>
    </submittedName>
</protein>
<evidence type="ECO:0000313" key="2">
    <source>
        <dbReference type="Proteomes" id="UP000515680"/>
    </source>
</evidence>